<protein>
    <submittedName>
        <fullName evidence="2 4">Uncharacterized protein</fullName>
    </submittedName>
</protein>
<keyword evidence="3" id="KW-1185">Reference proteome</keyword>
<evidence type="ECO:0000256" key="1">
    <source>
        <dbReference type="SAM" id="MobiDB-lite"/>
    </source>
</evidence>
<dbReference type="EMBL" id="ML975165">
    <property type="protein sequence ID" value="KAF1810684.1"/>
    <property type="molecule type" value="Genomic_DNA"/>
</dbReference>
<reference evidence="2 4" key="1">
    <citation type="submission" date="2020-01" db="EMBL/GenBank/DDBJ databases">
        <authorList>
            <consortium name="DOE Joint Genome Institute"/>
            <person name="Haridas S."/>
            <person name="Albert R."/>
            <person name="Binder M."/>
            <person name="Bloem J."/>
            <person name="Labutti K."/>
            <person name="Salamov A."/>
            <person name="Andreopoulos B."/>
            <person name="Baker S.E."/>
            <person name="Barry K."/>
            <person name="Bills G."/>
            <person name="Bluhm B.H."/>
            <person name="Cannon C."/>
            <person name="Castanera R."/>
            <person name="Culley D.E."/>
            <person name="Daum C."/>
            <person name="Ezra D."/>
            <person name="Gonzalez J.B."/>
            <person name="Henrissat B."/>
            <person name="Kuo A."/>
            <person name="Liang C."/>
            <person name="Lipzen A."/>
            <person name="Lutzoni F."/>
            <person name="Magnuson J."/>
            <person name="Mondo S."/>
            <person name="Nolan M."/>
            <person name="Ohm R."/>
            <person name="Pangilinan J."/>
            <person name="Park H.-J."/>
            <person name="Ramirez L."/>
            <person name="Alfaro M."/>
            <person name="Sun H."/>
            <person name="Tritt A."/>
            <person name="Yoshinaga Y."/>
            <person name="Zwiers L.-H."/>
            <person name="Turgeon B.G."/>
            <person name="Goodwin S.B."/>
            <person name="Spatafora J.W."/>
            <person name="Crous P.W."/>
            <person name="Grigoriev I.V."/>
        </authorList>
    </citation>
    <scope>NUCLEOTIDE SEQUENCE</scope>
    <source>
        <strain evidence="2 4">CBS 781.70</strain>
    </source>
</reference>
<gene>
    <name evidence="2 4" type="ORF">P152DRAFT_460376</name>
</gene>
<dbReference type="OrthoDB" id="5402392at2759"/>
<dbReference type="RefSeq" id="XP_033532315.1">
    <property type="nucleotide sequence ID" value="XM_033679896.1"/>
</dbReference>
<dbReference type="Proteomes" id="UP000504638">
    <property type="component" value="Unplaced"/>
</dbReference>
<feature type="region of interest" description="Disordered" evidence="1">
    <location>
        <begin position="22"/>
        <end position="52"/>
    </location>
</feature>
<evidence type="ECO:0000313" key="4">
    <source>
        <dbReference type="RefSeq" id="XP_033532315.1"/>
    </source>
</evidence>
<proteinExistence type="predicted"/>
<reference evidence="4" key="2">
    <citation type="submission" date="2020-04" db="EMBL/GenBank/DDBJ databases">
        <authorList>
            <consortium name="NCBI Genome Project"/>
        </authorList>
    </citation>
    <scope>NUCLEOTIDE SEQUENCE</scope>
    <source>
        <strain evidence="4">CBS 781.70</strain>
    </source>
</reference>
<dbReference type="AlphaFoldDB" id="A0A6G1FY34"/>
<evidence type="ECO:0000313" key="3">
    <source>
        <dbReference type="Proteomes" id="UP000504638"/>
    </source>
</evidence>
<sequence length="219" mass="24333">MWALGRARDELIGWIEGELAKVPEADGETDDDGRLGATGGQLENDPVPSNEQIDAAYEHYLESRRALLKTMASIPSLDLPTEQPPPQPLSQLPQPSTKPAPLQSHHILPHLPALLSCVDDERDLMQQTAYLRRRLAAGADENAKIVDRLAGESYLLQDANAMEISMASWAEASAAKREELERFLDENFRAGESGLRNAEEVLRRMEGRKQAWEEIKGDV</sequence>
<organism evidence="2">
    <name type="scientific">Eremomyces bilateralis CBS 781.70</name>
    <dbReference type="NCBI Taxonomy" id="1392243"/>
    <lineage>
        <taxon>Eukaryota</taxon>
        <taxon>Fungi</taxon>
        <taxon>Dikarya</taxon>
        <taxon>Ascomycota</taxon>
        <taxon>Pezizomycotina</taxon>
        <taxon>Dothideomycetes</taxon>
        <taxon>Dothideomycetes incertae sedis</taxon>
        <taxon>Eremomycetales</taxon>
        <taxon>Eremomycetaceae</taxon>
        <taxon>Eremomyces</taxon>
    </lineage>
</organism>
<accession>A0A6G1FY34</accession>
<name>A0A6G1FY34_9PEZI</name>
<dbReference type="GeneID" id="54420466"/>
<reference evidence="4" key="3">
    <citation type="submission" date="2025-04" db="UniProtKB">
        <authorList>
            <consortium name="RefSeq"/>
        </authorList>
    </citation>
    <scope>IDENTIFICATION</scope>
    <source>
        <strain evidence="4">CBS 781.70</strain>
    </source>
</reference>
<evidence type="ECO:0000313" key="2">
    <source>
        <dbReference type="EMBL" id="KAF1810684.1"/>
    </source>
</evidence>
<feature type="region of interest" description="Disordered" evidence="1">
    <location>
        <begin position="76"/>
        <end position="104"/>
    </location>
</feature>